<protein>
    <submittedName>
        <fullName evidence="3">MCE-family protein Mce1B</fullName>
    </submittedName>
    <submittedName>
        <fullName evidence="4">MlaD family protein</fullName>
    </submittedName>
</protein>
<dbReference type="GO" id="GO:0005576">
    <property type="term" value="C:extracellular region"/>
    <property type="evidence" value="ECO:0007669"/>
    <property type="project" value="TreeGrafter"/>
</dbReference>
<dbReference type="InterPro" id="IPR052336">
    <property type="entry name" value="MlaD_Phospholipid_Transporter"/>
</dbReference>
<dbReference type="RefSeq" id="WP_029545645.1">
    <property type="nucleotide sequence ID" value="NZ_BAAAYP010000058.1"/>
</dbReference>
<name>A0A059ML44_9NOCA</name>
<dbReference type="GeneID" id="83620268"/>
<dbReference type="Pfam" id="PF11887">
    <property type="entry name" value="Mce4_CUP1"/>
    <property type="match status" value="1"/>
</dbReference>
<accession>A0A059ML44</accession>
<evidence type="ECO:0000313" key="6">
    <source>
        <dbReference type="Proteomes" id="UP001163947"/>
    </source>
</evidence>
<dbReference type="EMBL" id="BLAH01000132">
    <property type="protein sequence ID" value="GES39761.1"/>
    <property type="molecule type" value="Genomic_DNA"/>
</dbReference>
<dbReference type="PANTHER" id="PTHR33371">
    <property type="entry name" value="INTERMEMBRANE PHOSPHOLIPID TRANSPORT SYSTEM BINDING PROTEIN MLAD-RELATED"/>
    <property type="match status" value="1"/>
</dbReference>
<gene>
    <name evidence="4" type="ORF">OCS65_07585</name>
    <name evidence="3" type="ORF">RAJCM14343_5037</name>
</gene>
<evidence type="ECO:0000313" key="4">
    <source>
        <dbReference type="EMBL" id="UYF95608.1"/>
    </source>
</evidence>
<sequence>MNARAVFLATVLKLAIAAAVSALLFVLVISAMRSPVAGDTRTYTAEFSDVSGLGVNGDIRTRGVRIGKVEAIDLVTRQGSTIAEVRFSLQEPYVLTADTTLAVKYQNLTGVRYVDADFGEDSGVPVETLPLDRTRPSFDITELFNGLQPVLDTMSAEDINTFTENAIALLQGDGGGLKPMLDDAQKLADLAADREQVIATLTTNLARISDSMGGRSDEVVEFLRSMSFPIAKAMTVLDEFPKTATYGPEFLTPIKRLLDAYNLQPGANVEQMVAEAFSSLEETAEALRLLPSSVAGLQIPVGDSPGREGCSKGVAQLPTEVDVLLNGSGVVVCSAR</sequence>
<reference evidence="3" key="2">
    <citation type="submission" date="2019-10" db="EMBL/GenBank/DDBJ databases">
        <title>Draft genome sequence of Rhodococcus aetherivorans JCM 14343.</title>
        <authorList>
            <person name="Inoue D."/>
            <person name="Nakazawa M."/>
            <person name="Yamamoto N."/>
            <person name="Sei K."/>
            <person name="Ike M."/>
        </authorList>
    </citation>
    <scope>NUCLEOTIDE SEQUENCE</scope>
    <source>
        <strain evidence="3">JCM 14343</strain>
    </source>
</reference>
<keyword evidence="5" id="KW-1185">Reference proteome</keyword>
<dbReference type="PANTHER" id="PTHR33371:SF17">
    <property type="entry name" value="MCE-FAMILY PROTEIN MCE1B"/>
    <property type="match status" value="1"/>
</dbReference>
<evidence type="ECO:0000313" key="3">
    <source>
        <dbReference type="EMBL" id="GES39761.1"/>
    </source>
</evidence>
<dbReference type="EMBL" id="CP106982">
    <property type="protein sequence ID" value="UYF95608.1"/>
    <property type="molecule type" value="Genomic_DNA"/>
</dbReference>
<reference evidence="3 5" key="1">
    <citation type="journal article" date="2018" name="Biodegradation">
        <title>1,4-Dioxane degradation characteristics of Rhodococcus aetherivorans JCM 14343.</title>
        <authorList>
            <person name="Inoue D."/>
            <person name="Tsunoda T."/>
            <person name="Yamamoto N."/>
            <person name="Ike M."/>
            <person name="Sei K."/>
        </authorList>
    </citation>
    <scope>NUCLEOTIDE SEQUENCE [LARGE SCALE GENOMIC DNA]</scope>
    <source>
        <strain evidence="3 5">JCM 14343</strain>
    </source>
</reference>
<dbReference type="AlphaFoldDB" id="A0A059ML44"/>
<dbReference type="Pfam" id="PF02470">
    <property type="entry name" value="MlaD"/>
    <property type="match status" value="1"/>
</dbReference>
<evidence type="ECO:0000259" key="1">
    <source>
        <dbReference type="Pfam" id="PF02470"/>
    </source>
</evidence>
<dbReference type="GO" id="GO:0051701">
    <property type="term" value="P:biological process involved in interaction with host"/>
    <property type="evidence" value="ECO:0007669"/>
    <property type="project" value="TreeGrafter"/>
</dbReference>
<dbReference type="Proteomes" id="UP000325466">
    <property type="component" value="Unassembled WGS sequence"/>
</dbReference>
<feature type="domain" description="Mammalian cell entry C-terminal" evidence="2">
    <location>
        <begin position="127"/>
        <end position="227"/>
    </location>
</feature>
<organism evidence="4 6">
    <name type="scientific">Rhodococcus aetherivorans</name>
    <dbReference type="NCBI Taxonomy" id="191292"/>
    <lineage>
        <taxon>Bacteria</taxon>
        <taxon>Bacillati</taxon>
        <taxon>Actinomycetota</taxon>
        <taxon>Actinomycetes</taxon>
        <taxon>Mycobacteriales</taxon>
        <taxon>Nocardiaceae</taxon>
        <taxon>Rhodococcus</taxon>
    </lineage>
</organism>
<evidence type="ECO:0000259" key="2">
    <source>
        <dbReference type="Pfam" id="PF11887"/>
    </source>
</evidence>
<proteinExistence type="predicted"/>
<dbReference type="Proteomes" id="UP001163947">
    <property type="component" value="Chromosome"/>
</dbReference>
<evidence type="ECO:0000313" key="5">
    <source>
        <dbReference type="Proteomes" id="UP000325466"/>
    </source>
</evidence>
<feature type="domain" description="Mce/MlaD" evidence="1">
    <location>
        <begin position="40"/>
        <end position="119"/>
    </location>
</feature>
<dbReference type="InterPro" id="IPR024516">
    <property type="entry name" value="Mce_C"/>
</dbReference>
<dbReference type="InterPro" id="IPR003399">
    <property type="entry name" value="Mce/MlaD"/>
</dbReference>
<reference evidence="4" key="3">
    <citation type="submission" date="2022-09" db="EMBL/GenBank/DDBJ databases">
        <title>The genome sequence of Rhodococcus aetherivorans N1.</title>
        <authorList>
            <person name="Jiang W."/>
        </authorList>
    </citation>
    <scope>NUCLEOTIDE SEQUENCE</scope>
    <source>
        <strain evidence="4">N1</strain>
    </source>
</reference>